<dbReference type="PANTHER" id="PTHR37028:SF4">
    <property type="entry name" value="ALMS MOTIF DOMAIN-CONTAINING PROTEIN"/>
    <property type="match status" value="1"/>
</dbReference>
<dbReference type="PANTHER" id="PTHR37028">
    <property type="entry name" value="UNNAMED PRODUCT-RELATED"/>
    <property type="match status" value="1"/>
</dbReference>
<sequence length="640" mass="76408">MQQPIQEKERQAILAKRQEILNKINAAKQQQIQTNKNSFQYDSIDAQNNNVKLLQNDDLSNIISRESKNYDLLSQIRQAYEFDDERSQFKNKQLRFQDYIENNTAQSTTILDRSSNNNSRHSYLQKISNQFGPKQFKPKRDKSISKLELNASDSPSRNITVEKSLKESKVKILNQFNQRLETKETQKTQKIEKLKKEIEDQEKLTCTFKPAINENTKMRESLEDISNQNPYDRLSQDAMIRRFKEEKLRRDIDQERLKECSFKPITNESKSFKKSRSQANFKQIQENKENYNTIQQKHYTYNQEKLREIQDKPKINKKSQVIAENKVDLSQPVYQRLYSQADEKIQRMVNLTYDQRQQSQVEPSTNTHLDVAQQNFMAELENREKFRNFLERQQQFEQNKLQNLENALKETQRHKDYTYEPEINQTSRAIVEQYYQNDDNVYSRLYNKPSTTINFTQLNQDLTEFMPQINYTSKVIAAQRDCLKELTQADGKSINQKQQEYLEYKLKDCTFQPKINQNYQVLSGLEEVIEDSKQFHLKRDQWQHQQQAEKTYQEMKQCTFVPHINSQQRWNDDPHVEVKGLERFFELKDLQRRQQAEQDMRIKQVFKDGSTFGNSLSTTPIQPQLQTSKRAIERKEASRY</sequence>
<evidence type="ECO:0000256" key="1">
    <source>
        <dbReference type="SAM" id="Coils"/>
    </source>
</evidence>
<gene>
    <name evidence="2" type="primary">Contig3735.g3992</name>
    <name evidence="2" type="ORF">STYLEM_4857</name>
</gene>
<dbReference type="AlphaFoldDB" id="A0A078A222"/>
<reference evidence="2 3" key="1">
    <citation type="submission" date="2014-06" db="EMBL/GenBank/DDBJ databases">
        <authorList>
            <person name="Swart Estienne"/>
        </authorList>
    </citation>
    <scope>NUCLEOTIDE SEQUENCE [LARGE SCALE GENOMIC DNA]</scope>
    <source>
        <strain evidence="2 3">130c</strain>
    </source>
</reference>
<keyword evidence="1" id="KW-0175">Coiled coil</keyword>
<dbReference type="OMA" id="HQERTNC"/>
<name>A0A078A222_STYLE</name>
<dbReference type="InParanoid" id="A0A078A222"/>
<evidence type="ECO:0000313" key="2">
    <source>
        <dbReference type="EMBL" id="CDW75862.1"/>
    </source>
</evidence>
<dbReference type="EMBL" id="CCKQ01004706">
    <property type="protein sequence ID" value="CDW75862.1"/>
    <property type="molecule type" value="Genomic_DNA"/>
</dbReference>
<feature type="coiled-coil region" evidence="1">
    <location>
        <begin position="387"/>
        <end position="414"/>
    </location>
</feature>
<dbReference type="Proteomes" id="UP000039865">
    <property type="component" value="Unassembled WGS sequence"/>
</dbReference>
<organism evidence="2 3">
    <name type="scientific">Stylonychia lemnae</name>
    <name type="common">Ciliate</name>
    <dbReference type="NCBI Taxonomy" id="5949"/>
    <lineage>
        <taxon>Eukaryota</taxon>
        <taxon>Sar</taxon>
        <taxon>Alveolata</taxon>
        <taxon>Ciliophora</taxon>
        <taxon>Intramacronucleata</taxon>
        <taxon>Spirotrichea</taxon>
        <taxon>Stichotrichia</taxon>
        <taxon>Sporadotrichida</taxon>
        <taxon>Oxytrichidae</taxon>
        <taxon>Stylonychinae</taxon>
        <taxon>Stylonychia</taxon>
    </lineage>
</organism>
<feature type="coiled-coil region" evidence="1">
    <location>
        <begin position="173"/>
        <end position="204"/>
    </location>
</feature>
<dbReference type="OrthoDB" id="439158at2759"/>
<protein>
    <submittedName>
        <fullName evidence="2">Uncharacterized protein</fullName>
    </submittedName>
</protein>
<evidence type="ECO:0000313" key="3">
    <source>
        <dbReference type="Proteomes" id="UP000039865"/>
    </source>
</evidence>
<proteinExistence type="predicted"/>
<keyword evidence="3" id="KW-1185">Reference proteome</keyword>
<accession>A0A078A222</accession>